<keyword evidence="2" id="KW-1185">Reference proteome</keyword>
<proteinExistence type="predicted"/>
<dbReference type="EMBL" id="FXTB01000003">
    <property type="protein sequence ID" value="SMO62172.1"/>
    <property type="molecule type" value="Genomic_DNA"/>
</dbReference>
<dbReference type="RefSeq" id="WP_142533091.1">
    <property type="nucleotide sequence ID" value="NZ_FXTB01000003.1"/>
</dbReference>
<evidence type="ECO:0000313" key="1">
    <source>
        <dbReference type="EMBL" id="SMO62172.1"/>
    </source>
</evidence>
<accession>A0A521CRW8</accession>
<reference evidence="1 2" key="1">
    <citation type="submission" date="2017-05" db="EMBL/GenBank/DDBJ databases">
        <authorList>
            <person name="Varghese N."/>
            <person name="Submissions S."/>
        </authorList>
    </citation>
    <scope>NUCLEOTIDE SEQUENCE [LARGE SCALE GENOMIC DNA]</scope>
    <source>
        <strain evidence="1 2">DSM 27040</strain>
    </source>
</reference>
<sequence length="75" mass="9019">MDNLIILAGVLAAIRAYWMYNLLREEKGLSKGNISMFLDDENKFLLYILVRPFYKKMKNDKLRLNIHLLSYVRFY</sequence>
<protein>
    <submittedName>
        <fullName evidence="1">Uncharacterized protein</fullName>
    </submittedName>
</protein>
<evidence type="ECO:0000313" key="2">
    <source>
        <dbReference type="Proteomes" id="UP000319040"/>
    </source>
</evidence>
<name>A0A521CRW8_SACCC</name>
<organism evidence="1 2">
    <name type="scientific">Saccharicrinis carchari</name>
    <dbReference type="NCBI Taxonomy" id="1168039"/>
    <lineage>
        <taxon>Bacteria</taxon>
        <taxon>Pseudomonadati</taxon>
        <taxon>Bacteroidota</taxon>
        <taxon>Bacteroidia</taxon>
        <taxon>Marinilabiliales</taxon>
        <taxon>Marinilabiliaceae</taxon>
        <taxon>Saccharicrinis</taxon>
    </lineage>
</organism>
<dbReference type="Proteomes" id="UP000319040">
    <property type="component" value="Unassembled WGS sequence"/>
</dbReference>
<dbReference type="AlphaFoldDB" id="A0A521CRW8"/>
<gene>
    <name evidence="1" type="ORF">SAMN06265379_103408</name>
</gene>